<sequence length="125" mass="14142">MVSGHLWHPPGPPVRKDSWLWCHRATAKEHHLSQELSRAKPLCRTPSGCGVLPIFLHTSCLDATLRWRNGTKDLKWVAQGHKERELPRIPNPNPRPIVLDATKTYGPATRIFQPIQNKFGGETEA</sequence>
<dbReference type="AlphaFoldDB" id="A0A151P3N1"/>
<dbReference type="Proteomes" id="UP000050525">
    <property type="component" value="Unassembled WGS sequence"/>
</dbReference>
<dbReference type="EMBL" id="AKHW03001146">
    <property type="protein sequence ID" value="KYO43677.1"/>
    <property type="molecule type" value="Genomic_DNA"/>
</dbReference>
<gene>
    <name evidence="1" type="ORF">Y1Q_0013671</name>
</gene>
<evidence type="ECO:0000313" key="1">
    <source>
        <dbReference type="EMBL" id="KYO43677.1"/>
    </source>
</evidence>
<evidence type="ECO:0000313" key="2">
    <source>
        <dbReference type="Proteomes" id="UP000050525"/>
    </source>
</evidence>
<proteinExistence type="predicted"/>
<reference evidence="1 2" key="1">
    <citation type="journal article" date="2012" name="Genome Biol.">
        <title>Sequencing three crocodilian genomes to illuminate the evolution of archosaurs and amniotes.</title>
        <authorList>
            <person name="St John J.A."/>
            <person name="Braun E.L."/>
            <person name="Isberg S.R."/>
            <person name="Miles L.G."/>
            <person name="Chong A.Y."/>
            <person name="Gongora J."/>
            <person name="Dalzell P."/>
            <person name="Moran C."/>
            <person name="Bed'hom B."/>
            <person name="Abzhanov A."/>
            <person name="Burgess S.C."/>
            <person name="Cooksey A.M."/>
            <person name="Castoe T.A."/>
            <person name="Crawford N.G."/>
            <person name="Densmore L.D."/>
            <person name="Drew J.C."/>
            <person name="Edwards S.V."/>
            <person name="Faircloth B.C."/>
            <person name="Fujita M.K."/>
            <person name="Greenwold M.J."/>
            <person name="Hoffmann F.G."/>
            <person name="Howard J.M."/>
            <person name="Iguchi T."/>
            <person name="Janes D.E."/>
            <person name="Khan S.Y."/>
            <person name="Kohno S."/>
            <person name="de Koning A.J."/>
            <person name="Lance S.L."/>
            <person name="McCarthy F.M."/>
            <person name="McCormack J.E."/>
            <person name="Merchant M.E."/>
            <person name="Peterson D.G."/>
            <person name="Pollock D.D."/>
            <person name="Pourmand N."/>
            <person name="Raney B.J."/>
            <person name="Roessler K.A."/>
            <person name="Sanford J.R."/>
            <person name="Sawyer R.H."/>
            <person name="Schmidt C.J."/>
            <person name="Triplett E.W."/>
            <person name="Tuberville T.D."/>
            <person name="Venegas-Anaya M."/>
            <person name="Howard J.T."/>
            <person name="Jarvis E.D."/>
            <person name="Guillette L.J.Jr."/>
            <person name="Glenn T.C."/>
            <person name="Green R.E."/>
            <person name="Ray D.A."/>
        </authorList>
    </citation>
    <scope>NUCLEOTIDE SEQUENCE [LARGE SCALE GENOMIC DNA]</scope>
    <source>
        <strain evidence="1">KSC_2009_1</strain>
    </source>
</reference>
<comment type="caution">
    <text evidence="1">The sequence shown here is derived from an EMBL/GenBank/DDBJ whole genome shotgun (WGS) entry which is preliminary data.</text>
</comment>
<organism evidence="1 2">
    <name type="scientific">Alligator mississippiensis</name>
    <name type="common">American alligator</name>
    <dbReference type="NCBI Taxonomy" id="8496"/>
    <lineage>
        <taxon>Eukaryota</taxon>
        <taxon>Metazoa</taxon>
        <taxon>Chordata</taxon>
        <taxon>Craniata</taxon>
        <taxon>Vertebrata</taxon>
        <taxon>Euteleostomi</taxon>
        <taxon>Archelosauria</taxon>
        <taxon>Archosauria</taxon>
        <taxon>Crocodylia</taxon>
        <taxon>Alligatoridae</taxon>
        <taxon>Alligatorinae</taxon>
        <taxon>Alligator</taxon>
    </lineage>
</organism>
<protein>
    <submittedName>
        <fullName evidence="1">Uncharacterized protein</fullName>
    </submittedName>
</protein>
<keyword evidence="2" id="KW-1185">Reference proteome</keyword>
<accession>A0A151P3N1</accession>
<name>A0A151P3N1_ALLMI</name>